<gene>
    <name evidence="23" type="ORF">ACFOE0_11185</name>
</gene>
<dbReference type="PROSITE" id="PS50894">
    <property type="entry name" value="HPT"/>
    <property type="match status" value="1"/>
</dbReference>
<dbReference type="InterPro" id="IPR001610">
    <property type="entry name" value="PAC"/>
</dbReference>
<dbReference type="Pfam" id="PF13426">
    <property type="entry name" value="PAS_9"/>
    <property type="match status" value="1"/>
</dbReference>
<dbReference type="InterPro" id="IPR008207">
    <property type="entry name" value="Sig_transdc_His_kin_Hpt_dom"/>
</dbReference>
<dbReference type="PRINTS" id="PR00344">
    <property type="entry name" value="BCTRLSENSOR"/>
</dbReference>
<dbReference type="InterPro" id="IPR036890">
    <property type="entry name" value="HATPase_C_sf"/>
</dbReference>
<protein>
    <recommendedName>
        <fullName evidence="3">histidine kinase</fullName>
        <ecNumber evidence="3">2.7.13.3</ecNumber>
    </recommendedName>
</protein>
<feature type="domain" description="Response regulatory" evidence="19">
    <location>
        <begin position="945"/>
        <end position="1065"/>
    </location>
</feature>
<dbReference type="InterPro" id="IPR000700">
    <property type="entry name" value="PAS-assoc_C"/>
</dbReference>
<dbReference type="SUPFAM" id="SSF52172">
    <property type="entry name" value="CheY-like"/>
    <property type="match status" value="1"/>
</dbReference>
<dbReference type="Gene3D" id="1.20.120.160">
    <property type="entry name" value="HPT domain"/>
    <property type="match status" value="1"/>
</dbReference>
<dbReference type="EC" id="2.7.13.3" evidence="3"/>
<feature type="domain" description="PAS" evidence="20">
    <location>
        <begin position="556"/>
        <end position="603"/>
    </location>
</feature>
<keyword evidence="24" id="KW-1185">Reference proteome</keyword>
<feature type="coiled-coil region" evidence="16">
    <location>
        <begin position="674"/>
        <end position="701"/>
    </location>
</feature>
<dbReference type="SUPFAM" id="SSF47226">
    <property type="entry name" value="Histidine-containing phosphotransfer domain, HPT domain"/>
    <property type="match status" value="1"/>
</dbReference>
<feature type="domain" description="PAC" evidence="21">
    <location>
        <begin position="485"/>
        <end position="537"/>
    </location>
</feature>
<evidence type="ECO:0000259" key="19">
    <source>
        <dbReference type="PROSITE" id="PS50110"/>
    </source>
</evidence>
<dbReference type="SUPFAM" id="SSF47384">
    <property type="entry name" value="Homodimeric domain of signal transducing histidine kinase"/>
    <property type="match status" value="1"/>
</dbReference>
<evidence type="ECO:0000256" key="3">
    <source>
        <dbReference type="ARBA" id="ARBA00012438"/>
    </source>
</evidence>
<dbReference type="CDD" id="cd16922">
    <property type="entry name" value="HATPase_EvgS-ArcB-TorS-like"/>
    <property type="match status" value="1"/>
</dbReference>
<evidence type="ECO:0000256" key="5">
    <source>
        <dbReference type="ARBA" id="ARBA00022519"/>
    </source>
</evidence>
<dbReference type="PROSITE" id="PS50109">
    <property type="entry name" value="HIS_KIN"/>
    <property type="match status" value="1"/>
</dbReference>
<evidence type="ECO:0000256" key="16">
    <source>
        <dbReference type="SAM" id="Coils"/>
    </source>
</evidence>
<dbReference type="RefSeq" id="WP_248935937.1">
    <property type="nucleotide sequence ID" value="NZ_JAKILF010000003.1"/>
</dbReference>
<dbReference type="EMBL" id="JBHRTD010000012">
    <property type="protein sequence ID" value="MFC3138750.1"/>
    <property type="molecule type" value="Genomic_DNA"/>
</dbReference>
<dbReference type="NCBIfam" id="TIGR00229">
    <property type="entry name" value="sensory_box"/>
    <property type="match status" value="2"/>
</dbReference>
<dbReference type="CDD" id="cd17546">
    <property type="entry name" value="REC_hyHK_CKI1_RcsC-like"/>
    <property type="match status" value="1"/>
</dbReference>
<feature type="modified residue" description="Phosphohistidine" evidence="14">
    <location>
        <position position="1151"/>
    </location>
</feature>
<feature type="transmembrane region" description="Helical" evidence="17">
    <location>
        <begin position="323"/>
        <end position="345"/>
    </location>
</feature>
<comment type="catalytic activity">
    <reaction evidence="1">
        <text>ATP + protein L-histidine = ADP + protein N-phospho-L-histidine.</text>
        <dbReference type="EC" id="2.7.13.3"/>
    </reaction>
</comment>
<evidence type="ECO:0000259" key="20">
    <source>
        <dbReference type="PROSITE" id="PS50112"/>
    </source>
</evidence>
<keyword evidence="4" id="KW-1003">Cell membrane</keyword>
<evidence type="ECO:0000259" key="21">
    <source>
        <dbReference type="PROSITE" id="PS50113"/>
    </source>
</evidence>
<evidence type="ECO:0000259" key="18">
    <source>
        <dbReference type="PROSITE" id="PS50109"/>
    </source>
</evidence>
<dbReference type="Pfam" id="PF00989">
    <property type="entry name" value="PAS"/>
    <property type="match status" value="1"/>
</dbReference>
<comment type="subcellular location">
    <subcellularLocation>
        <location evidence="2">Cell inner membrane</location>
        <topology evidence="2">Multi-pass membrane protein</topology>
    </subcellularLocation>
</comment>
<dbReference type="CDD" id="cd00082">
    <property type="entry name" value="HisKA"/>
    <property type="match status" value="1"/>
</dbReference>
<dbReference type="InterPro" id="IPR005467">
    <property type="entry name" value="His_kinase_dom"/>
</dbReference>
<dbReference type="InterPro" id="IPR011006">
    <property type="entry name" value="CheY-like_superfamily"/>
</dbReference>
<dbReference type="SUPFAM" id="SSF55874">
    <property type="entry name" value="ATPase domain of HSP90 chaperone/DNA topoisomerase II/histidine kinase"/>
    <property type="match status" value="1"/>
</dbReference>
<dbReference type="PANTHER" id="PTHR43047">
    <property type="entry name" value="TWO-COMPONENT HISTIDINE PROTEIN KINASE"/>
    <property type="match status" value="1"/>
</dbReference>
<dbReference type="Gene3D" id="3.30.565.10">
    <property type="entry name" value="Histidine kinase-like ATPase, C-terminal domain"/>
    <property type="match status" value="1"/>
</dbReference>
<evidence type="ECO:0000256" key="17">
    <source>
        <dbReference type="SAM" id="Phobius"/>
    </source>
</evidence>
<evidence type="ECO:0000256" key="11">
    <source>
        <dbReference type="ARBA" id="ARBA00022989"/>
    </source>
</evidence>
<evidence type="ECO:0000256" key="6">
    <source>
        <dbReference type="ARBA" id="ARBA00022553"/>
    </source>
</evidence>
<dbReference type="PROSITE" id="PS50113">
    <property type="entry name" value="PAC"/>
    <property type="match status" value="1"/>
</dbReference>
<evidence type="ECO:0000256" key="7">
    <source>
        <dbReference type="ARBA" id="ARBA00022679"/>
    </source>
</evidence>
<evidence type="ECO:0000313" key="24">
    <source>
        <dbReference type="Proteomes" id="UP001595621"/>
    </source>
</evidence>
<reference evidence="24" key="1">
    <citation type="journal article" date="2019" name="Int. J. Syst. Evol. Microbiol.">
        <title>The Global Catalogue of Microorganisms (GCM) 10K type strain sequencing project: providing services to taxonomists for standard genome sequencing and annotation.</title>
        <authorList>
            <consortium name="The Broad Institute Genomics Platform"/>
            <consortium name="The Broad Institute Genome Sequencing Center for Infectious Disease"/>
            <person name="Wu L."/>
            <person name="Ma J."/>
        </authorList>
    </citation>
    <scope>NUCLEOTIDE SEQUENCE [LARGE SCALE GENOMIC DNA]</scope>
    <source>
        <strain evidence="24">KCTC 52277</strain>
    </source>
</reference>
<keyword evidence="16" id="KW-0175">Coiled coil</keyword>
<dbReference type="InterPro" id="IPR003594">
    <property type="entry name" value="HATPase_dom"/>
</dbReference>
<evidence type="ECO:0000256" key="13">
    <source>
        <dbReference type="ARBA" id="ARBA00023136"/>
    </source>
</evidence>
<keyword evidence="12" id="KW-0902">Two-component regulatory system</keyword>
<keyword evidence="11 17" id="KW-1133">Transmembrane helix</keyword>
<name>A0ABV7GBM2_9GAMM</name>
<dbReference type="InterPro" id="IPR035965">
    <property type="entry name" value="PAS-like_dom_sf"/>
</dbReference>
<evidence type="ECO:0000313" key="23">
    <source>
        <dbReference type="EMBL" id="MFC3138750.1"/>
    </source>
</evidence>
<keyword evidence="13 17" id="KW-0472">Membrane</keyword>
<dbReference type="Pfam" id="PF01627">
    <property type="entry name" value="Hpt"/>
    <property type="match status" value="1"/>
</dbReference>
<evidence type="ECO:0000256" key="10">
    <source>
        <dbReference type="ARBA" id="ARBA00022840"/>
    </source>
</evidence>
<dbReference type="Gene3D" id="3.40.50.2300">
    <property type="match status" value="1"/>
</dbReference>
<evidence type="ECO:0000256" key="2">
    <source>
        <dbReference type="ARBA" id="ARBA00004429"/>
    </source>
</evidence>
<accession>A0ABV7GBM2</accession>
<dbReference type="SUPFAM" id="SSF55785">
    <property type="entry name" value="PYP-like sensor domain (PAS domain)"/>
    <property type="match status" value="2"/>
</dbReference>
<dbReference type="SMART" id="SM00086">
    <property type="entry name" value="PAC"/>
    <property type="match status" value="2"/>
</dbReference>
<dbReference type="SMART" id="SM00091">
    <property type="entry name" value="PAS"/>
    <property type="match status" value="2"/>
</dbReference>
<dbReference type="Pfam" id="PF00072">
    <property type="entry name" value="Response_reg"/>
    <property type="match status" value="1"/>
</dbReference>
<dbReference type="CDD" id="cd00130">
    <property type="entry name" value="PAS"/>
    <property type="match status" value="2"/>
</dbReference>
<keyword evidence="10" id="KW-0067">ATP-binding</keyword>
<dbReference type="InterPro" id="IPR001789">
    <property type="entry name" value="Sig_transdc_resp-reg_receiver"/>
</dbReference>
<dbReference type="Pfam" id="PF02518">
    <property type="entry name" value="HATPase_c"/>
    <property type="match status" value="1"/>
</dbReference>
<evidence type="ECO:0000256" key="14">
    <source>
        <dbReference type="PROSITE-ProRule" id="PRU00110"/>
    </source>
</evidence>
<keyword evidence="7" id="KW-0808">Transferase</keyword>
<dbReference type="PROSITE" id="PS50112">
    <property type="entry name" value="PAS"/>
    <property type="match status" value="2"/>
</dbReference>
<dbReference type="InterPro" id="IPR036097">
    <property type="entry name" value="HisK_dim/P_sf"/>
</dbReference>
<evidence type="ECO:0000256" key="8">
    <source>
        <dbReference type="ARBA" id="ARBA00022692"/>
    </source>
</evidence>
<comment type="caution">
    <text evidence="23">The sequence shown here is derived from an EMBL/GenBank/DDBJ whole genome shotgun (WGS) entry which is preliminary data.</text>
</comment>
<dbReference type="Gene3D" id="1.10.287.130">
    <property type="match status" value="1"/>
</dbReference>
<dbReference type="PANTHER" id="PTHR43047:SF64">
    <property type="entry name" value="HISTIDINE KINASE CONTAINING CHEY-HOMOLOGOUS RECEIVER DOMAIN AND PAS DOMAIN-RELATED"/>
    <property type="match status" value="1"/>
</dbReference>
<dbReference type="InterPro" id="IPR004358">
    <property type="entry name" value="Sig_transdc_His_kin-like_C"/>
</dbReference>
<feature type="modified residue" description="4-aspartylphosphate" evidence="15">
    <location>
        <position position="996"/>
    </location>
</feature>
<dbReference type="Proteomes" id="UP001595621">
    <property type="component" value="Unassembled WGS sequence"/>
</dbReference>
<evidence type="ECO:0000256" key="4">
    <source>
        <dbReference type="ARBA" id="ARBA00022475"/>
    </source>
</evidence>
<sequence>MSFKAKLSMLLLVVAILPTAFLYFQYDKHSQAVQRHLLGELQAEADTIAASLTRFLSHRYSDIQTLGLNLNGQYYPWPLPEDDRLSLVYYFNDLVPMYRDYHRIFLLSPEGRLLASSDISQDGSSLESLQVDAFHVSTSPWFTAAKDIWHYGNGAGAVMTGPSMNLLGVGHGADNKQQFDILFAVPVMDDRGNLTGVLVNLMDFRVIEQSLRDLQMQMSQEQQDDHSLLLLSTEGIVLLDTGRDIRQSTVGVNWLEQGDLRQLVKGAQSGAGEALLPGLNTHGLFGFSHLGTIEGGADMGWTLISNRPAADDPLFIDAFYRDVLWVLFSIISLMFIGTVVLGRTLSRNIKVLSRAVHSLSDLDKTVQPDLYAKTVSREVQGVLDSLEVLRLQLIHQKNLENKNDEQSFQLLLKDAAIEAATTGIVVADAQQQDIPIIYANKAFYRTTGYTESEVIGRNCRFLQGEDRDQPAIKKLKDALAKGEAADVILRNYRKNGEMFWNRLYISPVRNEEEQVTHFVGIETDVTTLKAYEKKVRELNLYLEKRVQSRTMELQQAESQLRATFDTMTDALVVVDEAGIIQQANRTTTAIFGYKTEELLGRDLAILLAKVDTIGDVEHWFSGLLVGTTKKMGALAESSGISKMGKVFPIELSVTGMRIANQREYTVVMRDISERKANEVRLRNARDEAEQANRIKSEFLGNMSHELRTPMNAVIGMTDLVLDSDLNREQRHHLSIVSKSAHSLLSLLNEILDLTKLERGSMEIELLTFEMRQAVQAAISMVELQAKKKGLAMSCEMSSSVSNLVVGDPARLRQVLINLVGNAIKFTEEGEVTVKVMAEPGKQDYLHFVVEDTGIGIEESRIEQIFKPFVQSDGSISRRYGGTGLGTTISRQLVEKMGGEIWVESELGKGSKFHFTLYLPPADEDAVSDYQAQTEVMHYQSKRPLKVLLAEDVAVNAELIQTRLGREGHQIVWAEDGALAVEAYEEEQGKFDLVFMDIHMPNMNGYQAAEAIRTYNERYGVNTPVIALTASGMGQDMEKCREAGMDGFVIKPVDFMLLRAEMARLLPGDFEKADPVSGITEVEGIEHSESTPSPLDSLRNLVDIEGALENWGDEALYTKMVRQFPEQWTHFCRDLAEMVQKHQLEEAHSAVHKLRGVSGGLGMTGVFHAAQDLETAVRANEQEAKILGLNSELDDHLSELMLVIDAMPVGSSQQMLDEALVTTYSLDEVMENMLSLREMLERGMPDDEQLEQVLSGLKGITADAEISLLAESVDDFDFEGAIGIIDRIAVGLSETAEGMHG</sequence>
<keyword evidence="8 17" id="KW-0812">Transmembrane</keyword>
<evidence type="ECO:0000259" key="22">
    <source>
        <dbReference type="PROSITE" id="PS50894"/>
    </source>
</evidence>
<dbReference type="InterPro" id="IPR036641">
    <property type="entry name" value="HPT_dom_sf"/>
</dbReference>
<feature type="domain" description="HPt" evidence="22">
    <location>
        <begin position="1112"/>
        <end position="1203"/>
    </location>
</feature>
<evidence type="ECO:0000256" key="12">
    <source>
        <dbReference type="ARBA" id="ARBA00023012"/>
    </source>
</evidence>
<dbReference type="SMART" id="SM00388">
    <property type="entry name" value="HisKA"/>
    <property type="match status" value="1"/>
</dbReference>
<keyword evidence="5" id="KW-0997">Cell inner membrane</keyword>
<dbReference type="InterPro" id="IPR000014">
    <property type="entry name" value="PAS"/>
</dbReference>
<organism evidence="23 24">
    <name type="scientific">Shewanella submarina</name>
    <dbReference type="NCBI Taxonomy" id="2016376"/>
    <lineage>
        <taxon>Bacteria</taxon>
        <taxon>Pseudomonadati</taxon>
        <taxon>Pseudomonadota</taxon>
        <taxon>Gammaproteobacteria</taxon>
        <taxon>Alteromonadales</taxon>
        <taxon>Shewanellaceae</taxon>
        <taxon>Shewanella</taxon>
    </lineage>
</organism>
<keyword evidence="10" id="KW-0547">Nucleotide-binding</keyword>
<dbReference type="SMART" id="SM00448">
    <property type="entry name" value="REC"/>
    <property type="match status" value="1"/>
</dbReference>
<dbReference type="InterPro" id="IPR013767">
    <property type="entry name" value="PAS_fold"/>
</dbReference>
<dbReference type="InterPro" id="IPR003661">
    <property type="entry name" value="HisK_dim/P_dom"/>
</dbReference>
<dbReference type="PROSITE" id="PS50110">
    <property type="entry name" value="RESPONSE_REGULATORY"/>
    <property type="match status" value="1"/>
</dbReference>
<proteinExistence type="predicted"/>
<evidence type="ECO:0000256" key="15">
    <source>
        <dbReference type="PROSITE-ProRule" id="PRU00169"/>
    </source>
</evidence>
<keyword evidence="6 15" id="KW-0597">Phosphoprotein</keyword>
<feature type="domain" description="PAS" evidence="20">
    <location>
        <begin position="416"/>
        <end position="482"/>
    </location>
</feature>
<dbReference type="Pfam" id="PF00512">
    <property type="entry name" value="HisKA"/>
    <property type="match status" value="1"/>
</dbReference>
<dbReference type="SMART" id="SM00387">
    <property type="entry name" value="HATPase_c"/>
    <property type="match status" value="1"/>
</dbReference>
<evidence type="ECO:0000256" key="1">
    <source>
        <dbReference type="ARBA" id="ARBA00000085"/>
    </source>
</evidence>
<evidence type="ECO:0000256" key="9">
    <source>
        <dbReference type="ARBA" id="ARBA00022777"/>
    </source>
</evidence>
<dbReference type="Gene3D" id="3.30.450.20">
    <property type="entry name" value="PAS domain"/>
    <property type="match status" value="2"/>
</dbReference>
<feature type="domain" description="Histidine kinase" evidence="18">
    <location>
        <begin position="701"/>
        <end position="920"/>
    </location>
</feature>
<keyword evidence="9" id="KW-0418">Kinase</keyword>